<dbReference type="InterPro" id="IPR010879">
    <property type="entry name" value="DUF1508"/>
</dbReference>
<dbReference type="Proteomes" id="UP000070175">
    <property type="component" value="Unassembled WGS sequence"/>
</dbReference>
<name>A0A133VPC4_9EURY</name>
<dbReference type="Gene3D" id="2.30.29.80">
    <property type="match status" value="1"/>
</dbReference>
<evidence type="ECO:0000313" key="3">
    <source>
        <dbReference type="EMBL" id="KXB08241.1"/>
    </source>
</evidence>
<evidence type="ECO:0000313" key="4">
    <source>
        <dbReference type="Proteomes" id="UP000070175"/>
    </source>
</evidence>
<keyword evidence="1" id="KW-0812">Transmembrane</keyword>
<organism evidence="3 4">
    <name type="scientific">candidate division MSBL1 archaeon SCGC-AAA382N08</name>
    <dbReference type="NCBI Taxonomy" id="1698285"/>
    <lineage>
        <taxon>Archaea</taxon>
        <taxon>Methanobacteriati</taxon>
        <taxon>Methanobacteriota</taxon>
        <taxon>candidate division MSBL1</taxon>
    </lineage>
</organism>
<sequence length="115" mass="13209">MTNSEFEVFKDEKGEYGFRLRDQNGKIIAEGKGCKSKQECLNRISFVKRNAKKTKIAGTEIREISEKIPIDEIDVVEYKPKKEEVEERETIWDYTILVASIALIVAVIAIILVFL</sequence>
<gene>
    <name evidence="3" type="ORF">AKJ56_01605</name>
</gene>
<evidence type="ECO:0000256" key="1">
    <source>
        <dbReference type="SAM" id="Phobius"/>
    </source>
</evidence>
<proteinExistence type="predicted"/>
<keyword evidence="1" id="KW-0472">Membrane</keyword>
<keyword evidence="1" id="KW-1133">Transmembrane helix</keyword>
<dbReference type="InterPro" id="IPR036913">
    <property type="entry name" value="YegP-like_sf"/>
</dbReference>
<dbReference type="SUPFAM" id="SSF160113">
    <property type="entry name" value="YegP-like"/>
    <property type="match status" value="1"/>
</dbReference>
<dbReference type="Pfam" id="PF07411">
    <property type="entry name" value="DUF1508"/>
    <property type="match status" value="1"/>
</dbReference>
<comment type="caution">
    <text evidence="3">The sequence shown here is derived from an EMBL/GenBank/DDBJ whole genome shotgun (WGS) entry which is preliminary data.</text>
</comment>
<dbReference type="EMBL" id="LHYJ01000021">
    <property type="protein sequence ID" value="KXB08241.1"/>
    <property type="molecule type" value="Genomic_DNA"/>
</dbReference>
<feature type="transmembrane region" description="Helical" evidence="1">
    <location>
        <begin position="91"/>
        <end position="114"/>
    </location>
</feature>
<reference evidence="3 4" key="1">
    <citation type="journal article" date="2016" name="Sci. Rep.">
        <title>Metabolic traits of an uncultured archaeal lineage -MSBL1- from brine pools of the Red Sea.</title>
        <authorList>
            <person name="Mwirichia R."/>
            <person name="Alam I."/>
            <person name="Rashid M."/>
            <person name="Vinu M."/>
            <person name="Ba-Alawi W."/>
            <person name="Anthony Kamau A."/>
            <person name="Kamanda Ngugi D."/>
            <person name="Goker M."/>
            <person name="Klenk H.P."/>
            <person name="Bajic V."/>
            <person name="Stingl U."/>
        </authorList>
    </citation>
    <scope>NUCLEOTIDE SEQUENCE [LARGE SCALE GENOMIC DNA]</scope>
    <source>
        <strain evidence="3">SCGC-AAA382N08</strain>
    </source>
</reference>
<dbReference type="AlphaFoldDB" id="A0A133VPC4"/>
<feature type="domain" description="DUF1508" evidence="2">
    <location>
        <begin position="11"/>
        <end position="56"/>
    </location>
</feature>
<accession>A0A133VPC4</accession>
<protein>
    <recommendedName>
        <fullName evidence="2">DUF1508 domain-containing protein</fullName>
    </recommendedName>
</protein>
<evidence type="ECO:0000259" key="2">
    <source>
        <dbReference type="Pfam" id="PF07411"/>
    </source>
</evidence>
<keyword evidence="4" id="KW-1185">Reference proteome</keyword>